<dbReference type="InterPro" id="IPR001667">
    <property type="entry name" value="DDH_dom"/>
</dbReference>
<dbReference type="AlphaFoldDB" id="A0A949U0C8"/>
<accession>A0A949U0C8</accession>
<organism evidence="6 7">
    <name type="scientific">Clostridium thailandense</name>
    <dbReference type="NCBI Taxonomy" id="2794346"/>
    <lineage>
        <taxon>Bacteria</taxon>
        <taxon>Bacillati</taxon>
        <taxon>Bacillota</taxon>
        <taxon>Clostridia</taxon>
        <taxon>Eubacteriales</taxon>
        <taxon>Clostridiaceae</taxon>
        <taxon>Clostridium</taxon>
    </lineage>
</organism>
<name>A0A949U0C8_9CLOT</name>
<gene>
    <name evidence="6" type="ORF">I6U48_19075</name>
</gene>
<evidence type="ECO:0000256" key="2">
    <source>
        <dbReference type="ARBA" id="ARBA00022801"/>
    </source>
</evidence>
<keyword evidence="2 6" id="KW-0378">Hydrolase</keyword>
<dbReference type="NCBIfam" id="NF003877">
    <property type="entry name" value="PRK05427.1"/>
    <property type="match status" value="1"/>
</dbReference>
<dbReference type="GO" id="GO:0005737">
    <property type="term" value="C:cytoplasm"/>
    <property type="evidence" value="ECO:0007669"/>
    <property type="project" value="InterPro"/>
</dbReference>
<proteinExistence type="predicted"/>
<dbReference type="RefSeq" id="WP_218322062.1">
    <property type="nucleotide sequence ID" value="NZ_JAEEGC010000106.1"/>
</dbReference>
<dbReference type="EC" id="3.6.1.1" evidence="6"/>
<dbReference type="NCBIfam" id="NF011443">
    <property type="entry name" value="PRK14869.1-5"/>
    <property type="match status" value="1"/>
</dbReference>
<dbReference type="SMART" id="SM01131">
    <property type="entry name" value="DHHA2"/>
    <property type="match status" value="1"/>
</dbReference>
<dbReference type="Pfam" id="PF01368">
    <property type="entry name" value="DHH"/>
    <property type="match status" value="1"/>
</dbReference>
<feature type="domain" description="CBS" evidence="5">
    <location>
        <begin position="73"/>
        <end position="129"/>
    </location>
</feature>
<evidence type="ECO:0000313" key="6">
    <source>
        <dbReference type="EMBL" id="MBV7275005.1"/>
    </source>
</evidence>
<dbReference type="Pfam" id="PF07085">
    <property type="entry name" value="DRTGG"/>
    <property type="match status" value="1"/>
</dbReference>
<keyword evidence="3" id="KW-0464">Manganese</keyword>
<dbReference type="InterPro" id="IPR010766">
    <property type="entry name" value="DRTGG"/>
</dbReference>
<dbReference type="SMART" id="SM00116">
    <property type="entry name" value="CBS"/>
    <property type="match status" value="2"/>
</dbReference>
<keyword evidence="1" id="KW-0479">Metal-binding</keyword>
<dbReference type="NCBIfam" id="NF011442">
    <property type="entry name" value="PRK14869.1-4"/>
    <property type="match status" value="1"/>
</dbReference>
<dbReference type="PANTHER" id="PTHR12112">
    <property type="entry name" value="BNIP - RELATED"/>
    <property type="match status" value="1"/>
</dbReference>
<evidence type="ECO:0000256" key="4">
    <source>
        <dbReference type="PROSITE-ProRule" id="PRU00703"/>
    </source>
</evidence>
<dbReference type="NCBIfam" id="NF011441">
    <property type="entry name" value="PRK14869.1-3"/>
    <property type="match status" value="1"/>
</dbReference>
<dbReference type="InterPro" id="IPR000644">
    <property type="entry name" value="CBS_dom"/>
</dbReference>
<evidence type="ECO:0000256" key="1">
    <source>
        <dbReference type="ARBA" id="ARBA00022723"/>
    </source>
</evidence>
<dbReference type="PANTHER" id="PTHR12112:SF22">
    <property type="entry name" value="MANGANESE-DEPENDENT INORGANIC PYROPHOSPHATASE-RELATED"/>
    <property type="match status" value="1"/>
</dbReference>
<dbReference type="Pfam" id="PF02833">
    <property type="entry name" value="DHHA2"/>
    <property type="match status" value="1"/>
</dbReference>
<comment type="caution">
    <text evidence="6">The sequence shown here is derived from an EMBL/GenBank/DDBJ whole genome shotgun (WGS) entry which is preliminary data.</text>
</comment>
<dbReference type="CDD" id="cd04597">
    <property type="entry name" value="CBS_pair_inorgPPase"/>
    <property type="match status" value="1"/>
</dbReference>
<protein>
    <submittedName>
        <fullName evidence="6">Manganese-dependent inorganic diphosphatase</fullName>
        <ecNumber evidence="6">3.6.1.1</ecNumber>
    </submittedName>
</protein>
<dbReference type="Pfam" id="PF00571">
    <property type="entry name" value="CBS"/>
    <property type="match status" value="2"/>
</dbReference>
<reference evidence="6" key="1">
    <citation type="submission" date="2020-12" db="EMBL/GenBank/DDBJ databases">
        <title>Clostridium thailandense sp. nov., a novel acetogenic bacterium isolated from peat land soil in Thailand.</title>
        <authorList>
            <person name="Chaikitkaew S."/>
            <person name="Birkeland N.K."/>
        </authorList>
    </citation>
    <scope>NUCLEOTIDE SEQUENCE</scope>
    <source>
        <strain evidence="6">PL3</strain>
    </source>
</reference>
<keyword evidence="7" id="KW-1185">Reference proteome</keyword>
<evidence type="ECO:0000259" key="5">
    <source>
        <dbReference type="PROSITE" id="PS51371"/>
    </source>
</evidence>
<dbReference type="Proteomes" id="UP000694308">
    <property type="component" value="Unassembled WGS sequence"/>
</dbReference>
<evidence type="ECO:0000313" key="7">
    <source>
        <dbReference type="Proteomes" id="UP000694308"/>
    </source>
</evidence>
<dbReference type="GO" id="GO:0004427">
    <property type="term" value="F:inorganic diphosphate phosphatase activity"/>
    <property type="evidence" value="ECO:0007669"/>
    <property type="project" value="UniProtKB-EC"/>
</dbReference>
<dbReference type="InterPro" id="IPR004097">
    <property type="entry name" value="DHHA2"/>
</dbReference>
<keyword evidence="4" id="KW-0129">CBS domain</keyword>
<dbReference type="PROSITE" id="PS51371">
    <property type="entry name" value="CBS"/>
    <property type="match status" value="2"/>
</dbReference>
<dbReference type="EMBL" id="JAEEGC010000106">
    <property type="protein sequence ID" value="MBV7275005.1"/>
    <property type="molecule type" value="Genomic_DNA"/>
</dbReference>
<sequence length="546" mass="60170">MSDVVYITGHRNPDTDSICSAIAYSEFKNKMGLNAIPIRLGEVSRETQFALDYFGVKAPKLIETVKTQIADLDIDTVTPISPETSLKSAWSMIRKTNVKTLPVIDDEDKLIGLASQSNITSCYMDIWDTNVIEKSETRLENILDTLSAKCVYAAEDNLKFAGKIVVAAMHPENAEEFIDSGDLVICGNREDAQNVILTNGASLMIITGNHVVSDEILERSKEVKCSIIVTPYDTFTAARLITQSIPVSYIMAKDNLICFKTDDLIDDVREVMLQNRYRSYPVLDATGKVVGSISRYHLISEDKKKVILVDHNEKAQSVHGLEDAEIIEIIDHHKIGAIETGNPIYFRNEPVGCTATIVASLFFENGIRPSRKIAGLLCSAIISDTLLFKSPTSTNTDKLVLKRLSSIADIDPEKYGKEMFKAGSSLEGKTPDEILNQDFKPFTMNDIKVGVGQISTMDTEGFEAIRNDIVQLMEKRCENEGFGLILLLVTDILEGGSELISIGSYNNAVEKAFGVTLKDNCAYAPGLMSRKKQVIPPLTAAMATQK</sequence>
<evidence type="ECO:0000256" key="3">
    <source>
        <dbReference type="ARBA" id="ARBA00023211"/>
    </source>
</evidence>
<feature type="domain" description="CBS" evidence="5">
    <location>
        <begin position="251"/>
        <end position="309"/>
    </location>
</feature>